<feature type="region of interest" description="Disordered" evidence="1">
    <location>
        <begin position="371"/>
        <end position="393"/>
    </location>
</feature>
<reference evidence="2" key="1">
    <citation type="submission" date="2021-01" db="EMBL/GenBank/DDBJ databases">
        <authorList>
            <person name="Kaushik A."/>
        </authorList>
    </citation>
    <scope>NUCLEOTIDE SEQUENCE</scope>
    <source>
        <strain evidence="2">AG1-1C</strain>
    </source>
</reference>
<gene>
    <name evidence="2" type="ORF">RDB_LOCUS180784</name>
</gene>
<organism evidence="2 3">
    <name type="scientific">Rhizoctonia solani</name>
    <dbReference type="NCBI Taxonomy" id="456999"/>
    <lineage>
        <taxon>Eukaryota</taxon>
        <taxon>Fungi</taxon>
        <taxon>Dikarya</taxon>
        <taxon>Basidiomycota</taxon>
        <taxon>Agaricomycotina</taxon>
        <taxon>Agaricomycetes</taxon>
        <taxon>Cantharellales</taxon>
        <taxon>Ceratobasidiaceae</taxon>
        <taxon>Rhizoctonia</taxon>
    </lineage>
</organism>
<sequence length="568" mass="62374">MSFAKSGTAKSGPKGSLINSGSFAIASLNKLSGSSFNGRTQAPHIINFTKEGNGWRKGETEAWYQQQTKLSTTFKSLEYRKEREYPFYHEFIVVDLGNQTVCRFDRRGDIHNRANPLIGEPIPSEDTAHIISKSDQDFYPVIGMNSDLVLRMQFPQGQDLLTVLAVCYGIQANKDTQAYTLTRYNCYFFSWMIVTATARCTVDWALLAQEETLWATLVTSVINGLSQDPGPGPKAIISSTPATKKKSDTKVATKFVGSAYLFNTLRKALEETRGQIRKSLAELILHSTIDKAMHEVSEISAQKAACQAARDHAAQAARDAAMEAVIEKMWREIMSSPEGGDLWKKKCLLAEECVQKASAAAADVAGHRIAIVSPPTPDPRSEQSPSTSAVEGEGIPAPLAKWETAWDASWDKSWVSSSASQPDAANNNKSDSSKISISDRAKAAWIKAWQEACNANEVYVPLISRGVSSHVTTNLPQAVPEVLQFETDPSTIKKMMKALIPIKGSSTSELQEWVKARILEHCQRVAILTAGAQQPSRDEFEETMRGVWISTVGCLSDTMQREAITDPA</sequence>
<evidence type="ECO:0000313" key="3">
    <source>
        <dbReference type="Proteomes" id="UP000663846"/>
    </source>
</evidence>
<evidence type="ECO:0000313" key="2">
    <source>
        <dbReference type="EMBL" id="CAE6473779.1"/>
    </source>
</evidence>
<accession>A0A8H3C4E0</accession>
<protein>
    <submittedName>
        <fullName evidence="2">Uncharacterized protein</fullName>
    </submittedName>
</protein>
<comment type="caution">
    <text evidence="2">The sequence shown here is derived from an EMBL/GenBank/DDBJ whole genome shotgun (WGS) entry which is preliminary data.</text>
</comment>
<evidence type="ECO:0000256" key="1">
    <source>
        <dbReference type="SAM" id="MobiDB-lite"/>
    </source>
</evidence>
<name>A0A8H3C4E0_9AGAM</name>
<proteinExistence type="predicted"/>
<dbReference type="Proteomes" id="UP000663846">
    <property type="component" value="Unassembled WGS sequence"/>
</dbReference>
<dbReference type="AlphaFoldDB" id="A0A8H3C4E0"/>
<dbReference type="EMBL" id="CAJMWS010001127">
    <property type="protein sequence ID" value="CAE6473779.1"/>
    <property type="molecule type" value="Genomic_DNA"/>
</dbReference>